<sequence>MPKDAPATPSKRAARSTSESPRKQPRKSPQKKNEVEPVDESQWRPSRIWAGKTINKTAALELYRLKKEHLNDLKPTTEEREIVVQGELKKVTTYIYPERAIELEAWRVHGGPEGFEEYLQKLRSTHQKKYPGKEFKCPSTYEPSYQGGAATVSIVSLPPLPPGVDRYANTPTLLDLKNRILTKAHGDPWLWDVCNTHLRFDWSQFPNNTNHAKAIHAAIRDLPNYPPRTPPPADLPPSFQALESLLTEAPTRDSLEGDNMVNIRVDEVPFPSETYYFWSQDYFTRVYNALIDVIRAHGVGAEGWEAARWIVYDKYRQWDGIKIHQEEKLFREMSYTAQDGAFG</sequence>
<organism evidence="2 3">
    <name type="scientific">Coprinellus micaceus</name>
    <name type="common">Glistening ink-cap mushroom</name>
    <name type="synonym">Coprinus micaceus</name>
    <dbReference type="NCBI Taxonomy" id="71717"/>
    <lineage>
        <taxon>Eukaryota</taxon>
        <taxon>Fungi</taxon>
        <taxon>Dikarya</taxon>
        <taxon>Basidiomycota</taxon>
        <taxon>Agaricomycotina</taxon>
        <taxon>Agaricomycetes</taxon>
        <taxon>Agaricomycetidae</taxon>
        <taxon>Agaricales</taxon>
        <taxon>Agaricineae</taxon>
        <taxon>Psathyrellaceae</taxon>
        <taxon>Coprinellus</taxon>
    </lineage>
</organism>
<dbReference type="AlphaFoldDB" id="A0A4Y7T6P3"/>
<evidence type="ECO:0000313" key="2">
    <source>
        <dbReference type="EMBL" id="TEB29628.1"/>
    </source>
</evidence>
<evidence type="ECO:0000313" key="3">
    <source>
        <dbReference type="Proteomes" id="UP000298030"/>
    </source>
</evidence>
<feature type="region of interest" description="Disordered" evidence="1">
    <location>
        <begin position="1"/>
        <end position="42"/>
    </location>
</feature>
<keyword evidence="3" id="KW-1185">Reference proteome</keyword>
<protein>
    <submittedName>
        <fullName evidence="2">Uncharacterized protein</fullName>
    </submittedName>
</protein>
<dbReference type="OrthoDB" id="2965800at2759"/>
<dbReference type="Proteomes" id="UP000298030">
    <property type="component" value="Unassembled WGS sequence"/>
</dbReference>
<comment type="caution">
    <text evidence="2">The sequence shown here is derived from an EMBL/GenBank/DDBJ whole genome shotgun (WGS) entry which is preliminary data.</text>
</comment>
<proteinExistence type="predicted"/>
<gene>
    <name evidence="2" type="ORF">FA13DRAFT_1815071</name>
</gene>
<accession>A0A4Y7T6P3</accession>
<dbReference type="EMBL" id="QPFP01000026">
    <property type="protein sequence ID" value="TEB29628.1"/>
    <property type="molecule type" value="Genomic_DNA"/>
</dbReference>
<name>A0A4Y7T6P3_COPMI</name>
<evidence type="ECO:0000256" key="1">
    <source>
        <dbReference type="SAM" id="MobiDB-lite"/>
    </source>
</evidence>
<reference evidence="2 3" key="1">
    <citation type="journal article" date="2019" name="Nat. Ecol. Evol.">
        <title>Megaphylogeny resolves global patterns of mushroom evolution.</title>
        <authorList>
            <person name="Varga T."/>
            <person name="Krizsan K."/>
            <person name="Foldi C."/>
            <person name="Dima B."/>
            <person name="Sanchez-Garcia M."/>
            <person name="Sanchez-Ramirez S."/>
            <person name="Szollosi G.J."/>
            <person name="Szarkandi J.G."/>
            <person name="Papp V."/>
            <person name="Albert L."/>
            <person name="Andreopoulos W."/>
            <person name="Angelini C."/>
            <person name="Antonin V."/>
            <person name="Barry K.W."/>
            <person name="Bougher N.L."/>
            <person name="Buchanan P."/>
            <person name="Buyck B."/>
            <person name="Bense V."/>
            <person name="Catcheside P."/>
            <person name="Chovatia M."/>
            <person name="Cooper J."/>
            <person name="Damon W."/>
            <person name="Desjardin D."/>
            <person name="Finy P."/>
            <person name="Geml J."/>
            <person name="Haridas S."/>
            <person name="Hughes K."/>
            <person name="Justo A."/>
            <person name="Karasinski D."/>
            <person name="Kautmanova I."/>
            <person name="Kiss B."/>
            <person name="Kocsube S."/>
            <person name="Kotiranta H."/>
            <person name="LaButti K.M."/>
            <person name="Lechner B.E."/>
            <person name="Liimatainen K."/>
            <person name="Lipzen A."/>
            <person name="Lukacs Z."/>
            <person name="Mihaltcheva S."/>
            <person name="Morgado L.N."/>
            <person name="Niskanen T."/>
            <person name="Noordeloos M.E."/>
            <person name="Ohm R.A."/>
            <person name="Ortiz-Santana B."/>
            <person name="Ovrebo C."/>
            <person name="Racz N."/>
            <person name="Riley R."/>
            <person name="Savchenko A."/>
            <person name="Shiryaev A."/>
            <person name="Soop K."/>
            <person name="Spirin V."/>
            <person name="Szebenyi C."/>
            <person name="Tomsovsky M."/>
            <person name="Tulloss R.E."/>
            <person name="Uehling J."/>
            <person name="Grigoriev I.V."/>
            <person name="Vagvolgyi C."/>
            <person name="Papp T."/>
            <person name="Martin F.M."/>
            <person name="Miettinen O."/>
            <person name="Hibbett D.S."/>
            <person name="Nagy L.G."/>
        </authorList>
    </citation>
    <scope>NUCLEOTIDE SEQUENCE [LARGE SCALE GENOMIC DNA]</scope>
    <source>
        <strain evidence="2 3">FP101781</strain>
    </source>
</reference>
<dbReference type="CDD" id="cd21075">
    <property type="entry name" value="DBD_XPA-like"/>
    <property type="match status" value="1"/>
</dbReference>